<keyword evidence="5" id="KW-0012">Acyltransferase</keyword>
<keyword evidence="4" id="KW-0443">Lipid metabolism</keyword>
<dbReference type="SUPFAM" id="SSF55729">
    <property type="entry name" value="Acyl-CoA N-acyltransferases (Nat)"/>
    <property type="match status" value="1"/>
</dbReference>
<accession>A0ABM9NKZ2</accession>
<dbReference type="Pfam" id="PF13444">
    <property type="entry name" value="Acetyltransf_5"/>
    <property type="match status" value="1"/>
</dbReference>
<dbReference type="Gene3D" id="3.40.630.30">
    <property type="match status" value="1"/>
</dbReference>
<evidence type="ECO:0000256" key="4">
    <source>
        <dbReference type="ARBA" id="ARBA00023098"/>
    </source>
</evidence>
<dbReference type="PANTHER" id="PTHR37323:SF1">
    <property type="entry name" value="L-ORNITHINE N(ALPHA)-ACYLTRANSFERASE"/>
    <property type="match status" value="1"/>
</dbReference>
<dbReference type="Proteomes" id="UP001497493">
    <property type="component" value="Chromosome"/>
</dbReference>
<evidence type="ECO:0000256" key="9">
    <source>
        <dbReference type="ARBA" id="ARBA00045724"/>
    </source>
</evidence>
<evidence type="ECO:0000256" key="5">
    <source>
        <dbReference type="ARBA" id="ARBA00023315"/>
    </source>
</evidence>
<dbReference type="InterPro" id="IPR016181">
    <property type="entry name" value="Acyl_CoA_acyltransferase"/>
</dbReference>
<evidence type="ECO:0000256" key="1">
    <source>
        <dbReference type="ARBA" id="ARBA00005189"/>
    </source>
</evidence>
<organism evidence="11 12">
    <name type="scientific">Candidatus Methylocalor cossyra</name>
    <dbReference type="NCBI Taxonomy" id="3108543"/>
    <lineage>
        <taxon>Bacteria</taxon>
        <taxon>Pseudomonadati</taxon>
        <taxon>Pseudomonadota</taxon>
        <taxon>Gammaproteobacteria</taxon>
        <taxon>Methylococcales</taxon>
        <taxon>Methylococcaceae</taxon>
        <taxon>Candidatus Methylocalor</taxon>
    </lineage>
</organism>
<gene>
    <name evidence="11" type="ORF">MECH1_V1_2532</name>
</gene>
<comment type="similarity">
    <text evidence="6">Belongs to the acetyltransferase family. OlsB subfamily.</text>
</comment>
<keyword evidence="3" id="KW-0808">Transferase</keyword>
<evidence type="ECO:0000256" key="6">
    <source>
        <dbReference type="ARBA" id="ARBA00038095"/>
    </source>
</evidence>
<evidence type="ECO:0000313" key="11">
    <source>
        <dbReference type="EMBL" id="CAL1241308.1"/>
    </source>
</evidence>
<dbReference type="PANTHER" id="PTHR37323">
    <property type="entry name" value="GCN5-RELATED N-ACETYLTRANSFERASE"/>
    <property type="match status" value="1"/>
</dbReference>
<sequence length="262" mass="29669">MPDSSRGDSETRPRRFTPCIATDADTIRAAQALRHRVFAEEMGARLHTLQAGLDVDEIDAYCDHLVVHDHQRGRVVGYTRLLRDDQAERLGRFYSESEFHLDGVLALPGRFLEIGRTCVDPSYRGGIVIATLWSGLAEYIRDHRFDYLMGCASIPPGPNGFAVDAVYRQIEPEQFGSPALAVTPKRPVPAWKRCQRDESGIPPLLQAYLRLGAQICGEPHWDEDFDVMDVFVLLQLERLKTRYGRHFIGTREAEHRPLAQIS</sequence>
<dbReference type="InterPro" id="IPR052351">
    <property type="entry name" value="Ornithine_N-alpha-AT"/>
</dbReference>
<keyword evidence="12" id="KW-1185">Reference proteome</keyword>
<evidence type="ECO:0000256" key="8">
    <source>
        <dbReference type="ARBA" id="ARBA00039866"/>
    </source>
</evidence>
<dbReference type="EC" id="2.3.2.30" evidence="7"/>
<evidence type="ECO:0000256" key="3">
    <source>
        <dbReference type="ARBA" id="ARBA00022679"/>
    </source>
</evidence>
<dbReference type="RefSeq" id="WP_348757834.1">
    <property type="nucleotide sequence ID" value="NZ_OZ026884.1"/>
</dbReference>
<evidence type="ECO:0000256" key="10">
    <source>
        <dbReference type="ARBA" id="ARBA00047785"/>
    </source>
</evidence>
<comment type="pathway">
    <text evidence="1">Lipid metabolism.</text>
</comment>
<comment type="function">
    <text evidence="9">Catalyzes the first step in the biosynthesis of ornithine lipids, which are phosphorus-free membrane lipids. Catalyzes the 3-hydroxyacyl-acyl carrier protein-dependent acylation of ornithine to form lyso-ornithine lipid (LOL).</text>
</comment>
<name>A0ABM9NKZ2_9GAMM</name>
<proteinExistence type="inferred from homology"/>
<dbReference type="EMBL" id="OZ026884">
    <property type="protein sequence ID" value="CAL1241308.1"/>
    <property type="molecule type" value="Genomic_DNA"/>
</dbReference>
<keyword evidence="2" id="KW-0444">Lipid biosynthesis</keyword>
<evidence type="ECO:0000256" key="2">
    <source>
        <dbReference type="ARBA" id="ARBA00022516"/>
    </source>
</evidence>
<evidence type="ECO:0000313" key="12">
    <source>
        <dbReference type="Proteomes" id="UP001497493"/>
    </source>
</evidence>
<evidence type="ECO:0000256" key="7">
    <source>
        <dbReference type="ARBA" id="ARBA00039058"/>
    </source>
</evidence>
<reference evidence="11 12" key="1">
    <citation type="submission" date="2024-04" db="EMBL/GenBank/DDBJ databases">
        <authorList>
            <person name="Cremers G."/>
        </authorList>
    </citation>
    <scope>NUCLEOTIDE SEQUENCE [LARGE SCALE GENOMIC DNA]</scope>
    <source>
        <strain evidence="11">MeCH1-AG</strain>
    </source>
</reference>
<comment type="catalytic activity">
    <reaction evidence="10">
        <text>a (3R)-hydroxyacyl-[ACP] + L-ornithine = a lyso-ornithine lipid + holo-[ACP] + H(+)</text>
        <dbReference type="Rhea" id="RHEA:20633"/>
        <dbReference type="Rhea" id="RHEA-COMP:9685"/>
        <dbReference type="Rhea" id="RHEA-COMP:9945"/>
        <dbReference type="ChEBI" id="CHEBI:15378"/>
        <dbReference type="ChEBI" id="CHEBI:46911"/>
        <dbReference type="ChEBI" id="CHEBI:64479"/>
        <dbReference type="ChEBI" id="CHEBI:78827"/>
        <dbReference type="ChEBI" id="CHEBI:138482"/>
        <dbReference type="EC" id="2.3.2.30"/>
    </reaction>
    <physiologicalReaction direction="left-to-right" evidence="10">
        <dbReference type="Rhea" id="RHEA:20634"/>
    </physiologicalReaction>
</comment>
<protein>
    <recommendedName>
        <fullName evidence="8">L-ornithine N(alpha)-acyltransferase</fullName>
        <ecNumber evidence="7">2.3.2.30</ecNumber>
    </recommendedName>
</protein>